<dbReference type="EMBL" id="JH930470">
    <property type="protein sequence ID" value="EKM57485.1"/>
    <property type="molecule type" value="Genomic_DNA"/>
</dbReference>
<organism evidence="2 3">
    <name type="scientific">Phanerochaete carnosa (strain HHB-10118-sp)</name>
    <name type="common">White-rot fungus</name>
    <name type="synonym">Peniophora carnosa</name>
    <dbReference type="NCBI Taxonomy" id="650164"/>
    <lineage>
        <taxon>Eukaryota</taxon>
        <taxon>Fungi</taxon>
        <taxon>Dikarya</taxon>
        <taxon>Basidiomycota</taxon>
        <taxon>Agaricomycotina</taxon>
        <taxon>Agaricomycetes</taxon>
        <taxon>Polyporales</taxon>
        <taxon>Phanerochaetaceae</taxon>
        <taxon>Phanerochaete</taxon>
    </lineage>
</organism>
<feature type="transmembrane region" description="Helical" evidence="1">
    <location>
        <begin position="189"/>
        <end position="213"/>
    </location>
</feature>
<evidence type="ECO:0000313" key="2">
    <source>
        <dbReference type="EMBL" id="EKM57485.1"/>
    </source>
</evidence>
<dbReference type="InParanoid" id="K5WDX6"/>
<reference evidence="2 3" key="1">
    <citation type="journal article" date="2012" name="BMC Genomics">
        <title>Comparative genomics of the white-rot fungi, Phanerochaete carnosa and P. chrysosporium, to elucidate the genetic basis of the distinct wood types they colonize.</title>
        <authorList>
            <person name="Suzuki H."/>
            <person name="MacDonald J."/>
            <person name="Syed K."/>
            <person name="Salamov A."/>
            <person name="Hori C."/>
            <person name="Aerts A."/>
            <person name="Henrissat B."/>
            <person name="Wiebenga A."/>
            <person name="vanKuyk P.A."/>
            <person name="Barry K."/>
            <person name="Lindquist E."/>
            <person name="LaButti K."/>
            <person name="Lapidus A."/>
            <person name="Lucas S."/>
            <person name="Coutinho P."/>
            <person name="Gong Y."/>
            <person name="Samejima M."/>
            <person name="Mahadevan R."/>
            <person name="Abou-Zaid M."/>
            <person name="de Vries R.P."/>
            <person name="Igarashi K."/>
            <person name="Yadav J.S."/>
            <person name="Grigoriev I.V."/>
            <person name="Master E.R."/>
        </authorList>
    </citation>
    <scope>NUCLEOTIDE SEQUENCE [LARGE SCALE GENOMIC DNA]</scope>
    <source>
        <strain evidence="2 3">HHB-10118-sp</strain>
    </source>
</reference>
<dbReference type="GeneID" id="18910060"/>
<keyword evidence="1" id="KW-0472">Membrane</keyword>
<dbReference type="HOGENOM" id="CLU_847610_0_0_1"/>
<name>K5WDX6_PHACS</name>
<dbReference type="Proteomes" id="UP000008370">
    <property type="component" value="Unassembled WGS sequence"/>
</dbReference>
<sequence>MPYLAPLWSPDQLLLIEQKLRQMHVYSKLFFHSSSQRSPLGTGLMCLLPTSLHGLAEVAGQTCAGLSILSDILYFILQTNLTAITSLRLYALWSQNGEILIIVLLGGLVLPGVELYASTRSTSQAYTRPFSGCASTIYLSARELEISRNTVYRSLVGLFQPAYSIVFEASILVLTWIRTAHAVRICSNTVVVTPLGVLILRDGTIYFGAILALRVLNIITVNEQLTAYTAPRLTFILISRFMLNLRMVYLDGLRGRTPSFHLTSVSHAPFLSTSIIGNLGAPLDFIIDEFDADDDECKADTLIHYSSGPRGQGSISCCVELDDVILIG</sequence>
<dbReference type="RefSeq" id="XP_007392836.1">
    <property type="nucleotide sequence ID" value="XM_007392774.1"/>
</dbReference>
<dbReference type="KEGG" id="pco:PHACADRAFT_182024"/>
<dbReference type="AlphaFoldDB" id="K5WDX6"/>
<keyword evidence="1" id="KW-1133">Transmembrane helix</keyword>
<feature type="transmembrane region" description="Helical" evidence="1">
    <location>
        <begin position="158"/>
        <end position="177"/>
    </location>
</feature>
<keyword evidence="3" id="KW-1185">Reference proteome</keyword>
<dbReference type="OrthoDB" id="2803865at2759"/>
<feature type="transmembrane region" description="Helical" evidence="1">
    <location>
        <begin position="89"/>
        <end position="110"/>
    </location>
</feature>
<protein>
    <submittedName>
        <fullName evidence="2">Uncharacterized protein</fullName>
    </submittedName>
</protein>
<accession>K5WDX6</accession>
<proteinExistence type="predicted"/>
<keyword evidence="1" id="KW-0812">Transmembrane</keyword>
<gene>
    <name evidence="2" type="ORF">PHACADRAFT_182024</name>
</gene>
<evidence type="ECO:0000313" key="3">
    <source>
        <dbReference type="Proteomes" id="UP000008370"/>
    </source>
</evidence>
<evidence type="ECO:0000256" key="1">
    <source>
        <dbReference type="SAM" id="Phobius"/>
    </source>
</evidence>